<dbReference type="SUPFAM" id="SSF50475">
    <property type="entry name" value="FMN-binding split barrel"/>
    <property type="match status" value="1"/>
</dbReference>
<dbReference type="Pfam" id="PF13302">
    <property type="entry name" value="Acetyltransf_3"/>
    <property type="match status" value="1"/>
</dbReference>
<dbReference type="PROSITE" id="PS51186">
    <property type="entry name" value="GNAT"/>
    <property type="match status" value="1"/>
</dbReference>
<dbReference type="Gene3D" id="2.30.110.10">
    <property type="entry name" value="Electron Transport, Fmn-binding Protein, Chain A"/>
    <property type="match status" value="1"/>
</dbReference>
<reference evidence="2" key="1">
    <citation type="submission" date="2020-08" db="EMBL/GenBank/DDBJ databases">
        <title>Whole genome shotgun sequence of Actinocatenispora sera NBRC 101916.</title>
        <authorList>
            <person name="Komaki H."/>
            <person name="Tamura T."/>
        </authorList>
    </citation>
    <scope>NUCLEOTIDE SEQUENCE</scope>
    <source>
        <strain evidence="2">NBRC 101916</strain>
    </source>
</reference>
<organism evidence="2 3">
    <name type="scientific">Actinocatenispora sera</name>
    <dbReference type="NCBI Taxonomy" id="390989"/>
    <lineage>
        <taxon>Bacteria</taxon>
        <taxon>Bacillati</taxon>
        <taxon>Actinomycetota</taxon>
        <taxon>Actinomycetes</taxon>
        <taxon>Micromonosporales</taxon>
        <taxon>Micromonosporaceae</taxon>
        <taxon>Actinocatenispora</taxon>
    </lineage>
</organism>
<dbReference type="OrthoDB" id="9795199at2"/>
<feature type="domain" description="N-acetyltransferase" evidence="1">
    <location>
        <begin position="232"/>
        <end position="399"/>
    </location>
</feature>
<accession>A0A810L752</accession>
<protein>
    <recommendedName>
        <fullName evidence="1">N-acetyltransferase domain-containing protein</fullName>
    </recommendedName>
</protein>
<dbReference type="PANTHER" id="PTHR43610:SF1">
    <property type="entry name" value="N-ACETYLTRANSFERASE DOMAIN-CONTAINING PROTEIN"/>
    <property type="match status" value="1"/>
</dbReference>
<dbReference type="AlphaFoldDB" id="A0A810L752"/>
<dbReference type="PANTHER" id="PTHR43610">
    <property type="entry name" value="BLL6696 PROTEIN"/>
    <property type="match status" value="1"/>
</dbReference>
<keyword evidence="3" id="KW-1185">Reference proteome</keyword>
<sequence length="415" mass="45580">MTYPASTTTTPRRYPDRMHRDHETVHQILDEALHCHLGYVVDGLPRVVPTVHVRIGETVYLHASSGASSSLAARDGGLPVTVAATILDGLVFARAQAHHSAPYRSVVAHGLARLVTDERTKLAVSAALVDKLAAGRSAESRPPNRRELASVGMLALPLTEVAAKIRPATVGDDEEDLGLPYWAGVLPLRTVAEAPVPVNDRPLPAYLVGWQRGAEPARSPWLTAEPITGERVRLEPLSLDHVDDLFEASRDPQVWRWLTAPQPTTPAEMAREITRALTAAAAGDRVPWAQIDLATGRAVGVTSYYEVVPAHRRLEIGHTWLGSAYWRSGLNTESKLLLLTRAFEALGARRVAWRTDIGNERSQRAIERLGATREGVLRAHQERVDGSLRDTVYYAMTADEWPAARDRLRARLSRG</sequence>
<gene>
    <name evidence="2" type="ORF">Asera_50770</name>
</gene>
<proteinExistence type="predicted"/>
<dbReference type="EMBL" id="AP023354">
    <property type="protein sequence ID" value="BCJ30969.1"/>
    <property type="molecule type" value="Genomic_DNA"/>
</dbReference>
<dbReference type="GO" id="GO:0016747">
    <property type="term" value="F:acyltransferase activity, transferring groups other than amino-acyl groups"/>
    <property type="evidence" value="ECO:0007669"/>
    <property type="project" value="InterPro"/>
</dbReference>
<name>A0A810L752_9ACTN</name>
<evidence type="ECO:0000313" key="2">
    <source>
        <dbReference type="EMBL" id="BCJ30969.1"/>
    </source>
</evidence>
<dbReference type="InterPro" id="IPR024747">
    <property type="entry name" value="Pyridox_Oxase-rel"/>
</dbReference>
<dbReference type="SUPFAM" id="SSF55729">
    <property type="entry name" value="Acyl-CoA N-acyltransferases (Nat)"/>
    <property type="match status" value="1"/>
</dbReference>
<dbReference type="InterPro" id="IPR016181">
    <property type="entry name" value="Acyl_CoA_acyltransferase"/>
</dbReference>
<dbReference type="InterPro" id="IPR012349">
    <property type="entry name" value="Split_barrel_FMN-bd"/>
</dbReference>
<dbReference type="Gene3D" id="3.40.630.30">
    <property type="match status" value="1"/>
</dbReference>
<dbReference type="KEGG" id="aser:Asera_50770"/>
<dbReference type="InterPro" id="IPR000182">
    <property type="entry name" value="GNAT_dom"/>
</dbReference>
<dbReference type="RefSeq" id="WP_030446361.1">
    <property type="nucleotide sequence ID" value="NZ_AP023354.1"/>
</dbReference>
<evidence type="ECO:0000259" key="1">
    <source>
        <dbReference type="PROSITE" id="PS51186"/>
    </source>
</evidence>
<dbReference type="Pfam" id="PF12900">
    <property type="entry name" value="Pyridox_ox_2"/>
    <property type="match status" value="1"/>
</dbReference>
<dbReference type="Proteomes" id="UP000680750">
    <property type="component" value="Chromosome"/>
</dbReference>
<evidence type="ECO:0000313" key="3">
    <source>
        <dbReference type="Proteomes" id="UP000680750"/>
    </source>
</evidence>